<evidence type="ECO:0000313" key="1">
    <source>
        <dbReference type="EMBL" id="OTF81920.1"/>
    </source>
</evidence>
<gene>
    <name evidence="1" type="ORF">BLA29_015587</name>
</gene>
<dbReference type="AlphaFoldDB" id="A0A1Y3BLT6"/>
<organism evidence="1 2">
    <name type="scientific">Euroglyphus maynei</name>
    <name type="common">Mayne's house dust mite</name>
    <dbReference type="NCBI Taxonomy" id="6958"/>
    <lineage>
        <taxon>Eukaryota</taxon>
        <taxon>Metazoa</taxon>
        <taxon>Ecdysozoa</taxon>
        <taxon>Arthropoda</taxon>
        <taxon>Chelicerata</taxon>
        <taxon>Arachnida</taxon>
        <taxon>Acari</taxon>
        <taxon>Acariformes</taxon>
        <taxon>Sarcoptiformes</taxon>
        <taxon>Astigmata</taxon>
        <taxon>Psoroptidia</taxon>
        <taxon>Analgoidea</taxon>
        <taxon>Pyroglyphidae</taxon>
        <taxon>Pyroglyphinae</taxon>
        <taxon>Euroglyphus</taxon>
    </lineage>
</organism>
<protein>
    <submittedName>
        <fullName evidence="1">Uncharacterized protein</fullName>
    </submittedName>
</protein>
<dbReference type="EMBL" id="MUJZ01011098">
    <property type="protein sequence ID" value="OTF81920.1"/>
    <property type="molecule type" value="Genomic_DNA"/>
</dbReference>
<sequence>MGTEEAFRRALAGDEGAVIRIAIGGQQVGRIGVGAGDHQ</sequence>
<feature type="non-terminal residue" evidence="1">
    <location>
        <position position="39"/>
    </location>
</feature>
<proteinExistence type="predicted"/>
<keyword evidence="2" id="KW-1185">Reference proteome</keyword>
<dbReference type="Proteomes" id="UP000194236">
    <property type="component" value="Unassembled WGS sequence"/>
</dbReference>
<evidence type="ECO:0000313" key="2">
    <source>
        <dbReference type="Proteomes" id="UP000194236"/>
    </source>
</evidence>
<accession>A0A1Y3BLT6</accession>
<comment type="caution">
    <text evidence="1">The sequence shown here is derived from an EMBL/GenBank/DDBJ whole genome shotgun (WGS) entry which is preliminary data.</text>
</comment>
<reference evidence="1 2" key="1">
    <citation type="submission" date="2017-03" db="EMBL/GenBank/DDBJ databases">
        <title>Genome Survey of Euroglyphus maynei.</title>
        <authorList>
            <person name="Arlian L.G."/>
            <person name="Morgan M.S."/>
            <person name="Rider S.D."/>
        </authorList>
    </citation>
    <scope>NUCLEOTIDE SEQUENCE [LARGE SCALE GENOMIC DNA]</scope>
    <source>
        <strain evidence="1">Arlian Lab</strain>
        <tissue evidence="1">Whole body</tissue>
    </source>
</reference>
<name>A0A1Y3BLT6_EURMA</name>